<evidence type="ECO:0000313" key="2">
    <source>
        <dbReference type="Proteomes" id="UP000827872"/>
    </source>
</evidence>
<dbReference type="Proteomes" id="UP000827872">
    <property type="component" value="Linkage Group LG07"/>
</dbReference>
<accession>A0ACB8ERH8</accession>
<comment type="caution">
    <text evidence="1">The sequence shown here is derived from an EMBL/GenBank/DDBJ whole genome shotgun (WGS) entry which is preliminary data.</text>
</comment>
<organism evidence="1 2">
    <name type="scientific">Sphaerodactylus townsendi</name>
    <dbReference type="NCBI Taxonomy" id="933632"/>
    <lineage>
        <taxon>Eukaryota</taxon>
        <taxon>Metazoa</taxon>
        <taxon>Chordata</taxon>
        <taxon>Craniata</taxon>
        <taxon>Vertebrata</taxon>
        <taxon>Euteleostomi</taxon>
        <taxon>Lepidosauria</taxon>
        <taxon>Squamata</taxon>
        <taxon>Bifurcata</taxon>
        <taxon>Gekkota</taxon>
        <taxon>Sphaerodactylidae</taxon>
        <taxon>Sphaerodactylus</taxon>
    </lineage>
</organism>
<name>A0ACB8ERH8_9SAUR</name>
<proteinExistence type="predicted"/>
<dbReference type="EMBL" id="CM037620">
    <property type="protein sequence ID" value="KAH7995374.1"/>
    <property type="molecule type" value="Genomic_DNA"/>
</dbReference>
<gene>
    <name evidence="1" type="primary">PTPN6_2</name>
    <name evidence="1" type="ORF">K3G42_025176</name>
</gene>
<keyword evidence="2" id="KW-1185">Reference proteome</keyword>
<sequence>MSSVCIWVGDQVTHIRIQNTGDFYDLYGGEKFATLSELVEYYIQQQGSLQDKDGTIIDLKYPLNCSDPTTERFSITCLPHSCDTGLNCFCPAEEEGPLSNCQVPITLKGLKAQE</sequence>
<evidence type="ECO:0000313" key="1">
    <source>
        <dbReference type="EMBL" id="KAH7995374.1"/>
    </source>
</evidence>
<protein>
    <submittedName>
        <fullName evidence="1">Tyrosine-protein phosphatase non-receptor type 6</fullName>
    </submittedName>
</protein>
<reference evidence="1" key="1">
    <citation type="submission" date="2021-08" db="EMBL/GenBank/DDBJ databases">
        <title>The first chromosome-level gecko genome reveals the dynamic sex chromosomes of Neotropical dwarf geckos (Sphaerodactylidae: Sphaerodactylus).</title>
        <authorList>
            <person name="Pinto B.J."/>
            <person name="Keating S.E."/>
            <person name="Gamble T."/>
        </authorList>
    </citation>
    <scope>NUCLEOTIDE SEQUENCE</scope>
    <source>
        <strain evidence="1">TG3544</strain>
    </source>
</reference>